<dbReference type="STRING" id="2094558.A0A314XJ77"/>
<reference evidence="7 8" key="1">
    <citation type="submission" date="2018-02" db="EMBL/GenBank/DDBJ databases">
        <title>Draft genome of wild Prunus yedoensis var. nudiflora.</title>
        <authorList>
            <person name="Baek S."/>
            <person name="Kim J.-H."/>
            <person name="Choi K."/>
            <person name="Kim G.-B."/>
            <person name="Cho A."/>
            <person name="Jang H."/>
            <person name="Shin C.-H."/>
            <person name="Yu H.-J."/>
            <person name="Mun J.-H."/>
        </authorList>
    </citation>
    <scope>NUCLEOTIDE SEQUENCE [LARGE SCALE GENOMIC DNA]</scope>
    <source>
        <strain evidence="8">cv. Jeju island</strain>
        <tissue evidence="7">Leaf</tissue>
    </source>
</reference>
<name>A0A314XJ77_PRUYE</name>
<evidence type="ECO:0000256" key="2">
    <source>
        <dbReference type="ARBA" id="ARBA00005581"/>
    </source>
</evidence>
<dbReference type="OrthoDB" id="1136096at2759"/>
<evidence type="ECO:0000256" key="3">
    <source>
        <dbReference type="ARBA" id="ARBA00022471"/>
    </source>
</evidence>
<evidence type="ECO:0000256" key="5">
    <source>
        <dbReference type="ARBA" id="ARBA00022729"/>
    </source>
</evidence>
<dbReference type="Proteomes" id="UP000250321">
    <property type="component" value="Unassembled WGS sequence"/>
</dbReference>
<dbReference type="PANTHER" id="PTHR31232">
    <property type="match status" value="1"/>
</dbReference>
<dbReference type="GO" id="GO:0060320">
    <property type="term" value="P:rejection of self pollen"/>
    <property type="evidence" value="ECO:0007669"/>
    <property type="project" value="UniProtKB-KW"/>
</dbReference>
<dbReference type="PANTHER" id="PTHR31232:SF172">
    <property type="entry name" value="S-PROTEIN HOMOLOG"/>
    <property type="match status" value="1"/>
</dbReference>
<evidence type="ECO:0000256" key="4">
    <source>
        <dbReference type="ARBA" id="ARBA00022525"/>
    </source>
</evidence>
<evidence type="ECO:0000313" key="8">
    <source>
        <dbReference type="Proteomes" id="UP000250321"/>
    </source>
</evidence>
<evidence type="ECO:0000313" key="7">
    <source>
        <dbReference type="EMBL" id="PQP91988.1"/>
    </source>
</evidence>
<proteinExistence type="inferred from homology"/>
<dbReference type="Pfam" id="PF05938">
    <property type="entry name" value="Self-incomp_S1"/>
    <property type="match status" value="1"/>
</dbReference>
<keyword evidence="8" id="KW-1185">Reference proteome</keyword>
<comment type="caution">
    <text evidence="7">The sequence shown here is derived from an EMBL/GenBank/DDBJ whole genome shotgun (WGS) entry which is preliminary data.</text>
</comment>
<organism evidence="7 8">
    <name type="scientific">Prunus yedoensis var. nudiflora</name>
    <dbReference type="NCBI Taxonomy" id="2094558"/>
    <lineage>
        <taxon>Eukaryota</taxon>
        <taxon>Viridiplantae</taxon>
        <taxon>Streptophyta</taxon>
        <taxon>Embryophyta</taxon>
        <taxon>Tracheophyta</taxon>
        <taxon>Spermatophyta</taxon>
        <taxon>Magnoliopsida</taxon>
        <taxon>eudicotyledons</taxon>
        <taxon>Gunneridae</taxon>
        <taxon>Pentapetalae</taxon>
        <taxon>rosids</taxon>
        <taxon>fabids</taxon>
        <taxon>Rosales</taxon>
        <taxon>Rosaceae</taxon>
        <taxon>Amygdaloideae</taxon>
        <taxon>Amygdaleae</taxon>
        <taxon>Prunus</taxon>
    </lineage>
</organism>
<comment type="similarity">
    <text evidence="2 6">Belongs to the plant self-incompatibility (S1) protein family.</text>
</comment>
<keyword evidence="3 6" id="KW-0713">Self-incompatibility</keyword>
<dbReference type="EMBL" id="PJQY01002633">
    <property type="protein sequence ID" value="PQP91988.1"/>
    <property type="molecule type" value="Genomic_DNA"/>
</dbReference>
<evidence type="ECO:0000256" key="1">
    <source>
        <dbReference type="ARBA" id="ARBA00004613"/>
    </source>
</evidence>
<feature type="signal peptide" evidence="6">
    <location>
        <begin position="1"/>
        <end position="25"/>
    </location>
</feature>
<keyword evidence="4 6" id="KW-0964">Secreted</keyword>
<dbReference type="InterPro" id="IPR010264">
    <property type="entry name" value="Self-incomp_S1"/>
</dbReference>
<comment type="subcellular location">
    <subcellularLocation>
        <location evidence="1 6">Secreted</location>
    </subcellularLocation>
</comment>
<gene>
    <name evidence="7" type="ORF">Pyn_22177</name>
</gene>
<sequence>MSTMSSNTVFLLVTMLLAMAAQCNANFFPYYFGDFKVSIRNGFSGNVKLEVNCTSFDDDLGRHWLRKGETYSFSFHTDILGTTTWDCRLATQDAPLGTSQLFKCDYDFLKKCDFRECKWDVRDDTEYLLDIPQNKYVRWAHT</sequence>
<dbReference type="AlphaFoldDB" id="A0A314XJ77"/>
<protein>
    <recommendedName>
        <fullName evidence="6">S-protein homolog</fullName>
    </recommendedName>
</protein>
<accession>A0A314XJ77</accession>
<evidence type="ECO:0000256" key="6">
    <source>
        <dbReference type="RuleBase" id="RU367044"/>
    </source>
</evidence>
<keyword evidence="5 6" id="KW-0732">Signal</keyword>
<dbReference type="GO" id="GO:0005576">
    <property type="term" value="C:extracellular region"/>
    <property type="evidence" value="ECO:0007669"/>
    <property type="project" value="UniProtKB-SubCell"/>
</dbReference>
<feature type="chain" id="PRO_5025075011" description="S-protein homolog" evidence="6">
    <location>
        <begin position="26"/>
        <end position="142"/>
    </location>
</feature>